<reference evidence="1 2" key="1">
    <citation type="submission" date="2016-03" db="EMBL/GenBank/DDBJ databases">
        <title>Characterisation of pf16 and phiPMW: Two novel phages infecting Pseudomonas putida PpG1.</title>
        <authorList>
            <person name="Magill D.J."/>
            <person name="Krylov V.N."/>
            <person name="Shaburova O.V."/>
            <person name="Allen C.C.R."/>
            <person name="McGrath J.W."/>
            <person name="Quinn J.P."/>
            <person name="Kulakov L.A."/>
        </authorList>
    </citation>
    <scope>NUCLEOTIDE SEQUENCE [LARGE SCALE GENOMIC DNA]</scope>
</reference>
<accession>A0A1S5R3T3</accession>
<sequence>MYKDANEFSLYIEKLKVEREFDTYMETIMYFYENETDHEMADIAKMLNRKIIGELQLEGEASGLLKGAAGVVLF</sequence>
<organism evidence="1 2">
    <name type="scientific">Pseudomonas phage pf16</name>
    <dbReference type="NCBI Taxonomy" id="1815630"/>
    <lineage>
        <taxon>Viruses</taxon>
        <taxon>Duplodnaviria</taxon>
        <taxon>Heunggongvirae</taxon>
        <taxon>Uroviricota</taxon>
        <taxon>Caudoviricetes</taxon>
        <taxon>Chakrabartyvirus</taxon>
        <taxon>Chakrabartyvirus pf16</taxon>
    </lineage>
</organism>
<name>A0A1S5R3T3_9CAUD</name>
<dbReference type="Proteomes" id="UP000225821">
    <property type="component" value="Segment"/>
</dbReference>
<evidence type="ECO:0000313" key="1">
    <source>
        <dbReference type="EMBL" id="AND75067.1"/>
    </source>
</evidence>
<keyword evidence="2" id="KW-1185">Reference proteome</keyword>
<proteinExistence type="predicted"/>
<protein>
    <submittedName>
        <fullName evidence="1">Uncharacterized protein</fullName>
    </submittedName>
</protein>
<dbReference type="InterPro" id="IPR031836">
    <property type="entry name" value="Trans_coact"/>
</dbReference>
<gene>
    <name evidence="1" type="ORF">pf16_144</name>
</gene>
<dbReference type="Pfam" id="PF16805">
    <property type="entry name" value="Trans_coact"/>
    <property type="match status" value="1"/>
</dbReference>
<dbReference type="InterPro" id="IPR042071">
    <property type="entry name" value="Trans_coact_sf"/>
</dbReference>
<dbReference type="EMBL" id="KU873925">
    <property type="protein sequence ID" value="AND75067.1"/>
    <property type="molecule type" value="Genomic_DNA"/>
</dbReference>
<dbReference type="Gene3D" id="1.10.10.2850">
    <property type="entry name" value="Phage late-transcription coactivator-like"/>
    <property type="match status" value="1"/>
</dbReference>
<evidence type="ECO:0000313" key="2">
    <source>
        <dbReference type="Proteomes" id="UP000225821"/>
    </source>
</evidence>